<name>A0A1C9U8D2_9HYPO</name>
<keyword evidence="1" id="KW-1133">Transmembrane helix</keyword>
<dbReference type="EMBL" id="KX455872">
    <property type="protein sequence ID" value="AOR52826.1"/>
    <property type="molecule type" value="Genomic_DNA"/>
</dbReference>
<evidence type="ECO:0000313" key="2">
    <source>
        <dbReference type="EMBL" id="AOR52826.1"/>
    </source>
</evidence>
<keyword evidence="2" id="KW-0496">Mitochondrion</keyword>
<organism evidence="2">
    <name type="scientific">Tolypocladium ophioglossoides</name>
    <dbReference type="NCBI Taxonomy" id="71617"/>
    <lineage>
        <taxon>Eukaryota</taxon>
        <taxon>Fungi</taxon>
        <taxon>Dikarya</taxon>
        <taxon>Ascomycota</taxon>
        <taxon>Pezizomycotina</taxon>
        <taxon>Sordariomycetes</taxon>
        <taxon>Hypocreomycetidae</taxon>
        <taxon>Hypocreales</taxon>
        <taxon>Ophiocordycipitaceae</taxon>
        <taxon>Tolypocladium</taxon>
    </lineage>
</organism>
<geneLocation type="mitochondrion" evidence="2"/>
<dbReference type="GeneID" id="29289953"/>
<feature type="transmembrane region" description="Helical" evidence="1">
    <location>
        <begin position="125"/>
        <end position="144"/>
    </location>
</feature>
<keyword evidence="1" id="KW-0472">Membrane</keyword>
<feature type="transmembrane region" description="Helical" evidence="1">
    <location>
        <begin position="184"/>
        <end position="208"/>
    </location>
</feature>
<dbReference type="AlphaFoldDB" id="A0A1C9U8D2"/>
<dbReference type="RefSeq" id="YP_009307005.1">
    <property type="nucleotide sequence ID" value="NC_031384.1"/>
</dbReference>
<evidence type="ECO:0000256" key="1">
    <source>
        <dbReference type="SAM" id="Phobius"/>
    </source>
</evidence>
<accession>A0A1C9U8D2</accession>
<sequence>MSVFYLADKNNNINVGENTTVNINSTGGQLSLPINHLNKTAAAISAAGGASAGIQVAKYVAGPPAVKLAAGVTTAAAVQLTTTFMAKVLDSDKKDNVSKLTMSLVTDSNGQNVLNNYPLNLLFEINGLLICSLIFLYIIANIYISKYIISKDLTRFISPKSKIGKSFLFFLNKYLNLWKKSSNYLLGFCYVMLIFCIIICKFGLYLILL</sequence>
<protein>
    <submittedName>
        <fullName evidence="2">Orf177</fullName>
    </submittedName>
</protein>
<reference evidence="2" key="1">
    <citation type="submission" date="2016-06" db="EMBL/GenBank/DDBJ databases">
        <authorList>
            <person name="Huang F."/>
            <person name="Li Y."/>
            <person name="Chen X."/>
        </authorList>
    </citation>
    <scope>NUCLEOTIDE SEQUENCE</scope>
    <source>
        <strain evidence="2">L2</strain>
    </source>
</reference>
<proteinExistence type="predicted"/>
<keyword evidence="1" id="KW-0812">Transmembrane</keyword>